<dbReference type="InterPro" id="IPR036055">
    <property type="entry name" value="LDL_receptor-like_sf"/>
</dbReference>
<feature type="disulfide bond" evidence="9">
    <location>
        <begin position="350"/>
        <end position="368"/>
    </location>
</feature>
<dbReference type="InterPro" id="IPR035979">
    <property type="entry name" value="RBD_domain_sf"/>
</dbReference>
<feature type="compositionally biased region" description="Gly residues" evidence="10">
    <location>
        <begin position="227"/>
        <end position="237"/>
    </location>
</feature>
<protein>
    <recommendedName>
        <fullName evidence="13">Low-density lipoprotein receptor</fullName>
    </recommendedName>
</protein>
<feature type="disulfide bond" evidence="9">
    <location>
        <begin position="362"/>
        <end position="377"/>
    </location>
</feature>
<feature type="region of interest" description="Disordered" evidence="10">
    <location>
        <begin position="123"/>
        <end position="155"/>
    </location>
</feature>
<name>A0A9J6H8X9_HAELO</name>
<dbReference type="InterPro" id="IPR023415">
    <property type="entry name" value="LDLR_class-A_CS"/>
</dbReference>
<dbReference type="OMA" id="CWDIADE"/>
<dbReference type="EMBL" id="JABSTR010001094">
    <property type="protein sequence ID" value="KAH9383433.1"/>
    <property type="molecule type" value="Genomic_DNA"/>
</dbReference>
<feature type="region of interest" description="Disordered" evidence="10">
    <location>
        <begin position="365"/>
        <end position="388"/>
    </location>
</feature>
<dbReference type="GO" id="GO:0003676">
    <property type="term" value="F:nucleic acid binding"/>
    <property type="evidence" value="ECO:0007669"/>
    <property type="project" value="InterPro"/>
</dbReference>
<evidence type="ECO:0000256" key="2">
    <source>
        <dbReference type="ARBA" id="ARBA00022692"/>
    </source>
</evidence>
<dbReference type="PROSITE" id="PS01209">
    <property type="entry name" value="LDLRA_1"/>
    <property type="match status" value="1"/>
</dbReference>
<evidence type="ECO:0000256" key="10">
    <source>
        <dbReference type="SAM" id="MobiDB-lite"/>
    </source>
</evidence>
<evidence type="ECO:0000313" key="11">
    <source>
        <dbReference type="EMBL" id="KAH9383433.1"/>
    </source>
</evidence>
<feature type="disulfide bond" evidence="9">
    <location>
        <begin position="320"/>
        <end position="335"/>
    </location>
</feature>
<evidence type="ECO:0000256" key="5">
    <source>
        <dbReference type="ARBA" id="ARBA00023136"/>
    </source>
</evidence>
<evidence type="ECO:0000313" key="12">
    <source>
        <dbReference type="Proteomes" id="UP000821853"/>
    </source>
</evidence>
<dbReference type="Pfam" id="PF00057">
    <property type="entry name" value="Ldl_recept_a"/>
    <property type="match status" value="3"/>
</dbReference>
<dbReference type="SUPFAM" id="SSF57424">
    <property type="entry name" value="LDL receptor-like module"/>
    <property type="match status" value="3"/>
</dbReference>
<evidence type="ECO:0000256" key="8">
    <source>
        <dbReference type="ARBA" id="ARBA00023180"/>
    </source>
</evidence>
<accession>A0A9J6H8X9</accession>
<feature type="region of interest" description="Disordered" evidence="10">
    <location>
        <begin position="210"/>
        <end position="237"/>
    </location>
</feature>
<dbReference type="PANTHER" id="PTHR22722">
    <property type="entry name" value="LOW-DENSITY LIPOPROTEIN RECEPTOR-RELATED PROTEIN 2-RELATED"/>
    <property type="match status" value="1"/>
</dbReference>
<dbReference type="GO" id="GO:0043235">
    <property type="term" value="C:receptor complex"/>
    <property type="evidence" value="ECO:0007669"/>
    <property type="project" value="TreeGrafter"/>
</dbReference>
<comment type="subcellular location">
    <subcellularLocation>
        <location evidence="1">Membrane</location>
        <topology evidence="1">Single-pass membrane protein</topology>
    </subcellularLocation>
</comment>
<dbReference type="PRINTS" id="PR00261">
    <property type="entry name" value="LDLRECEPTOR"/>
</dbReference>
<dbReference type="PROSITE" id="PS50068">
    <property type="entry name" value="LDLRA_2"/>
    <property type="match status" value="3"/>
</dbReference>
<sequence>MSSGCGGHFAKSKAESHSSPSSLPAPLPCGAERKGKVVYVYSHGCCFVTFYTRKAALDAQNDLHNMKTLPGRKTKPWLARLAALRDSLFARRASGNWMAAAPWRSRDALPQRSEHHLVDLEGIDDEDGEYSGGSTVDIVSSPPPPYYRTQDPPNPNCKRCRSLGAEGEPQAVWKRVGAVTMAVGAFALCLLLVAWYRADAGEVSAGAQRRYSGWERDAPHPSMGDARGPGGGTPGPGKGCPGCPQGSRCRRAEDSSLLCAESCFADEFSCRSGLCVSKHSRCDGLADCDDLSDETGCPCDEDVGFRCGLNTSCLPLDKRCDGRADCWDIADEVNCPFEECPPGDPNPYHCHSWHCISSELVCDGEEDCDDGSDEGGCPQREPPLAGQK</sequence>
<dbReference type="OrthoDB" id="6502547at2759"/>
<organism evidence="11 12">
    <name type="scientific">Haemaphysalis longicornis</name>
    <name type="common">Bush tick</name>
    <dbReference type="NCBI Taxonomy" id="44386"/>
    <lineage>
        <taxon>Eukaryota</taxon>
        <taxon>Metazoa</taxon>
        <taxon>Ecdysozoa</taxon>
        <taxon>Arthropoda</taxon>
        <taxon>Chelicerata</taxon>
        <taxon>Arachnida</taxon>
        <taxon>Acari</taxon>
        <taxon>Parasitiformes</taxon>
        <taxon>Ixodida</taxon>
        <taxon>Ixodoidea</taxon>
        <taxon>Ixodidae</taxon>
        <taxon>Haemaphysalinae</taxon>
        <taxon>Haemaphysalis</taxon>
    </lineage>
</organism>
<gene>
    <name evidence="11" type="ORF">HPB48_024784</name>
</gene>
<comment type="caution">
    <text evidence="9">Lacks conserved residue(s) required for the propagation of feature annotation.</text>
</comment>
<comment type="caution">
    <text evidence="11">The sequence shown here is derived from an EMBL/GenBank/DDBJ whole genome shotgun (WGS) entry which is preliminary data.</text>
</comment>
<evidence type="ECO:0000256" key="1">
    <source>
        <dbReference type="ARBA" id="ARBA00004167"/>
    </source>
</evidence>
<proteinExistence type="predicted"/>
<evidence type="ECO:0000256" key="6">
    <source>
        <dbReference type="ARBA" id="ARBA00023157"/>
    </source>
</evidence>
<dbReference type="CDD" id="cd00112">
    <property type="entry name" value="LDLa"/>
    <property type="match status" value="3"/>
</dbReference>
<evidence type="ECO:0000256" key="4">
    <source>
        <dbReference type="ARBA" id="ARBA00022989"/>
    </source>
</evidence>
<dbReference type="AlphaFoldDB" id="A0A9J6H8X9"/>
<dbReference type="Proteomes" id="UP000821853">
    <property type="component" value="Unassembled WGS sequence"/>
</dbReference>
<keyword evidence="12" id="KW-1185">Reference proteome</keyword>
<dbReference type="SUPFAM" id="SSF54928">
    <property type="entry name" value="RNA-binding domain, RBD"/>
    <property type="match status" value="1"/>
</dbReference>
<feature type="disulfide bond" evidence="9">
    <location>
        <begin position="270"/>
        <end position="288"/>
    </location>
</feature>
<dbReference type="GO" id="GO:0006898">
    <property type="term" value="P:receptor-mediated endocytosis"/>
    <property type="evidence" value="ECO:0007669"/>
    <property type="project" value="TreeGrafter"/>
</dbReference>
<keyword evidence="5" id="KW-0472">Membrane</keyword>
<dbReference type="InterPro" id="IPR002172">
    <property type="entry name" value="LDrepeatLR_classA_rpt"/>
</dbReference>
<feature type="disulfide bond" evidence="9">
    <location>
        <begin position="263"/>
        <end position="275"/>
    </location>
</feature>
<evidence type="ECO:0008006" key="13">
    <source>
        <dbReference type="Google" id="ProtNLM"/>
    </source>
</evidence>
<keyword evidence="3" id="KW-0677">Repeat</keyword>
<dbReference type="Gene3D" id="4.10.400.10">
    <property type="entry name" value="Low-density Lipoprotein Receptor"/>
    <property type="match status" value="3"/>
</dbReference>
<evidence type="ECO:0000256" key="7">
    <source>
        <dbReference type="ARBA" id="ARBA00023170"/>
    </source>
</evidence>
<feature type="region of interest" description="Disordered" evidence="10">
    <location>
        <begin position="1"/>
        <end position="25"/>
    </location>
</feature>
<keyword evidence="8" id="KW-0325">Glycoprotein</keyword>
<keyword evidence="7" id="KW-0675">Receptor</keyword>
<dbReference type="InterPro" id="IPR051221">
    <property type="entry name" value="LDLR-related"/>
</dbReference>
<dbReference type="GO" id="GO:0016324">
    <property type="term" value="C:apical plasma membrane"/>
    <property type="evidence" value="ECO:0007669"/>
    <property type="project" value="TreeGrafter"/>
</dbReference>
<keyword evidence="4" id="KW-1133">Transmembrane helix</keyword>
<dbReference type="PANTHER" id="PTHR22722:SF14">
    <property type="entry name" value="MEGALIN, ISOFORM A"/>
    <property type="match status" value="1"/>
</dbReference>
<keyword evidence="2" id="KW-0812">Transmembrane</keyword>
<dbReference type="GO" id="GO:0042562">
    <property type="term" value="F:hormone binding"/>
    <property type="evidence" value="ECO:0007669"/>
    <property type="project" value="TreeGrafter"/>
</dbReference>
<keyword evidence="6 9" id="KW-1015">Disulfide bond</keyword>
<reference evidence="11 12" key="1">
    <citation type="journal article" date="2020" name="Cell">
        <title>Large-Scale Comparative Analyses of Tick Genomes Elucidate Their Genetic Diversity and Vector Capacities.</title>
        <authorList>
            <consortium name="Tick Genome and Microbiome Consortium (TIGMIC)"/>
            <person name="Jia N."/>
            <person name="Wang J."/>
            <person name="Shi W."/>
            <person name="Du L."/>
            <person name="Sun Y."/>
            <person name="Zhan W."/>
            <person name="Jiang J.F."/>
            <person name="Wang Q."/>
            <person name="Zhang B."/>
            <person name="Ji P."/>
            <person name="Bell-Sakyi L."/>
            <person name="Cui X.M."/>
            <person name="Yuan T.T."/>
            <person name="Jiang B.G."/>
            <person name="Yang W.F."/>
            <person name="Lam T.T."/>
            <person name="Chang Q.C."/>
            <person name="Ding S.J."/>
            <person name="Wang X.J."/>
            <person name="Zhu J.G."/>
            <person name="Ruan X.D."/>
            <person name="Zhao L."/>
            <person name="Wei J.T."/>
            <person name="Ye R.Z."/>
            <person name="Que T.C."/>
            <person name="Du C.H."/>
            <person name="Zhou Y.H."/>
            <person name="Cheng J.X."/>
            <person name="Dai P.F."/>
            <person name="Guo W.B."/>
            <person name="Han X.H."/>
            <person name="Huang E.J."/>
            <person name="Li L.F."/>
            <person name="Wei W."/>
            <person name="Gao Y.C."/>
            <person name="Liu J.Z."/>
            <person name="Shao H.Z."/>
            <person name="Wang X."/>
            <person name="Wang C.C."/>
            <person name="Yang T.C."/>
            <person name="Huo Q.B."/>
            <person name="Li W."/>
            <person name="Chen H.Y."/>
            <person name="Chen S.E."/>
            <person name="Zhou L.G."/>
            <person name="Ni X.B."/>
            <person name="Tian J.H."/>
            <person name="Sheng Y."/>
            <person name="Liu T."/>
            <person name="Pan Y.S."/>
            <person name="Xia L.Y."/>
            <person name="Li J."/>
            <person name="Zhao F."/>
            <person name="Cao W.C."/>
        </authorList>
    </citation>
    <scope>NUCLEOTIDE SEQUENCE [LARGE SCALE GENOMIC DNA]</scope>
    <source>
        <strain evidence="11">HaeL-2018</strain>
    </source>
</reference>
<dbReference type="SMART" id="SM00192">
    <property type="entry name" value="LDLa"/>
    <property type="match status" value="3"/>
</dbReference>
<feature type="disulfide bond" evidence="9">
    <location>
        <begin position="282"/>
        <end position="297"/>
    </location>
</feature>
<evidence type="ECO:0000256" key="9">
    <source>
        <dbReference type="PROSITE-ProRule" id="PRU00124"/>
    </source>
</evidence>
<evidence type="ECO:0000256" key="3">
    <source>
        <dbReference type="ARBA" id="ARBA00022737"/>
    </source>
</evidence>
<dbReference type="VEuPathDB" id="VectorBase:HLOH_053799"/>